<protein>
    <submittedName>
        <fullName evidence="1">Uncharacterized protein</fullName>
    </submittedName>
</protein>
<comment type="caution">
    <text evidence="1">The sequence shown here is derived from an EMBL/GenBank/DDBJ whole genome shotgun (WGS) entry which is preliminary data.</text>
</comment>
<accession>A0A6V7HGU9</accession>
<dbReference type="Proteomes" id="UP000752696">
    <property type="component" value="Unassembled WGS sequence"/>
</dbReference>
<dbReference type="OrthoDB" id="2125770at2759"/>
<reference evidence="1" key="1">
    <citation type="submission" date="2020-07" db="EMBL/GenBank/DDBJ databases">
        <authorList>
            <person name="Nazaruddin N."/>
        </authorList>
    </citation>
    <scope>NUCLEOTIDE SEQUENCE</scope>
</reference>
<proteinExistence type="predicted"/>
<name>A0A6V7HGU9_9HYME</name>
<gene>
    <name evidence="1" type="ORF">MHI_LOCUS883876</name>
</gene>
<evidence type="ECO:0000313" key="2">
    <source>
        <dbReference type="Proteomes" id="UP000752696"/>
    </source>
</evidence>
<sequence length="241" mass="27372">MAVTSNAMYNAGTVAPSFMSSNVYYSCVPHCKKENQHKVIFEHIEIVKPPTFNYCSCDTMMETDEDGCDYSMASDYLNNDSAIVEAAVQNRLKAHGKLQVVQRAVHDVDVPQRRNRKRHSSDLNSTCQLKKFRRGGGKDYVLGDTGSTKDCGSTTMSYESETLNINNNMEESMITNENCCWIAGNHNILNNSNYQESFNSENKAIENTIEYEKILFETHGCSMYQFHRLQLVSNDDTETEF</sequence>
<dbReference type="AlphaFoldDB" id="A0A6V7HGU9"/>
<organism evidence="1 2">
    <name type="scientific">Heterotrigona itama</name>
    <dbReference type="NCBI Taxonomy" id="395501"/>
    <lineage>
        <taxon>Eukaryota</taxon>
        <taxon>Metazoa</taxon>
        <taxon>Ecdysozoa</taxon>
        <taxon>Arthropoda</taxon>
        <taxon>Hexapoda</taxon>
        <taxon>Insecta</taxon>
        <taxon>Pterygota</taxon>
        <taxon>Neoptera</taxon>
        <taxon>Endopterygota</taxon>
        <taxon>Hymenoptera</taxon>
        <taxon>Apocrita</taxon>
        <taxon>Aculeata</taxon>
        <taxon>Apoidea</taxon>
        <taxon>Anthophila</taxon>
        <taxon>Apidae</taxon>
        <taxon>Heterotrigona</taxon>
    </lineage>
</organism>
<evidence type="ECO:0000313" key="1">
    <source>
        <dbReference type="EMBL" id="CAD1479808.1"/>
    </source>
</evidence>
<keyword evidence="2" id="KW-1185">Reference proteome</keyword>
<dbReference type="EMBL" id="CAJDYZ010011673">
    <property type="protein sequence ID" value="CAD1479808.1"/>
    <property type="molecule type" value="Genomic_DNA"/>
</dbReference>